<comment type="caution">
    <text evidence="2">The sequence shown here is derived from an EMBL/GenBank/DDBJ whole genome shotgun (WGS) entry which is preliminary data.</text>
</comment>
<sequence length="546" mass="60165">MSWTRREALLGLGSIPVLGAVWWAGASGAVGRKRERSALLEQLNIQPSLPGAVPAISGEPVKVGIIGFGIRGEQLCRSLGYATDEWVAAMEAEEALAKKEGRPFTALQDFRSQDPLNIRIVGVCDIFDVKAELAIRSFSTPDNPVKRYATHTDMIRSGEVEAVVIATPDHWHAPMSIEALNNNVHVYVEKPMTHNVAETYALREAARNSKAIFQVGHQHRQTLSFKTAQDIVDKGVLGHVSLITTNTNRNDDNGAWNYDIHPQANPETIDWQQFLGSAPEVPFNKNHFFRWRKWWAYGSGLSGDLLTHDYDRLNCVLKMGIPKSVMASGGIYTHRDGRNVPDVLQANFEFPDFSTGSSQRAGKEKGMTFTYSATLGNGWNRPTMLMGHDASMELGNRLTIWPDSGSTRYAGMIESGDMSPQTPIYSYDPAASSLDGVSSATSQYFADKGLMWTYVDGKRVDSTFLHMREWLSVIRNGGQVSCGIQEGFEEAIAAHMTGLSWKLGRRIEWDPQGQQIIPVEGVDLDAVLLENPPGVGQYAPNVVAAL</sequence>
<dbReference type="RefSeq" id="WP_252740231.1">
    <property type="nucleotide sequence ID" value="NZ_JAMXIB010000002.1"/>
</dbReference>
<evidence type="ECO:0000313" key="3">
    <source>
        <dbReference type="Proteomes" id="UP001206312"/>
    </source>
</evidence>
<dbReference type="Gene3D" id="3.40.50.720">
    <property type="entry name" value="NAD(P)-binding Rossmann-like Domain"/>
    <property type="match status" value="1"/>
</dbReference>
<protein>
    <submittedName>
        <fullName evidence="2">Gfo/Idh/MocA family oxidoreductase</fullName>
    </submittedName>
</protein>
<dbReference type="SUPFAM" id="SSF51735">
    <property type="entry name" value="NAD(P)-binding Rossmann-fold domains"/>
    <property type="match status" value="1"/>
</dbReference>
<dbReference type="Pfam" id="PF01408">
    <property type="entry name" value="GFO_IDH_MocA"/>
    <property type="match status" value="1"/>
</dbReference>
<keyword evidence="3" id="KW-1185">Reference proteome</keyword>
<evidence type="ECO:0000313" key="2">
    <source>
        <dbReference type="EMBL" id="MCO5723855.1"/>
    </source>
</evidence>
<dbReference type="EMBL" id="JAMXIB010000002">
    <property type="protein sequence ID" value="MCO5723855.1"/>
    <property type="molecule type" value="Genomic_DNA"/>
</dbReference>
<gene>
    <name evidence="2" type="ORF">NG653_03235</name>
</gene>
<dbReference type="PANTHER" id="PTHR43818">
    <property type="entry name" value="BCDNA.GH03377"/>
    <property type="match status" value="1"/>
</dbReference>
<dbReference type="InterPro" id="IPR036291">
    <property type="entry name" value="NAD(P)-bd_dom_sf"/>
</dbReference>
<evidence type="ECO:0000259" key="1">
    <source>
        <dbReference type="Pfam" id="PF01408"/>
    </source>
</evidence>
<dbReference type="InterPro" id="IPR000683">
    <property type="entry name" value="Gfo/Idh/MocA-like_OxRdtase_N"/>
</dbReference>
<name>A0ABT1AW55_9FLAO</name>
<dbReference type="PANTHER" id="PTHR43818:SF5">
    <property type="entry name" value="OXIDOREDUCTASE FAMILY PROTEIN"/>
    <property type="match status" value="1"/>
</dbReference>
<organism evidence="2 3">
    <name type="scientific">Robiginitalea marina</name>
    <dbReference type="NCBI Taxonomy" id="2954105"/>
    <lineage>
        <taxon>Bacteria</taxon>
        <taxon>Pseudomonadati</taxon>
        <taxon>Bacteroidota</taxon>
        <taxon>Flavobacteriia</taxon>
        <taxon>Flavobacteriales</taxon>
        <taxon>Flavobacteriaceae</taxon>
        <taxon>Robiginitalea</taxon>
    </lineage>
</organism>
<proteinExistence type="predicted"/>
<dbReference type="SUPFAM" id="SSF55347">
    <property type="entry name" value="Glyceraldehyde-3-phosphate dehydrogenase-like, C-terminal domain"/>
    <property type="match status" value="1"/>
</dbReference>
<accession>A0ABT1AW55</accession>
<dbReference type="InterPro" id="IPR050463">
    <property type="entry name" value="Gfo/Idh/MocA_oxidrdct_glycsds"/>
</dbReference>
<dbReference type="Proteomes" id="UP001206312">
    <property type="component" value="Unassembled WGS sequence"/>
</dbReference>
<dbReference type="Gene3D" id="3.30.360.10">
    <property type="entry name" value="Dihydrodipicolinate Reductase, domain 2"/>
    <property type="match status" value="1"/>
</dbReference>
<reference evidence="2 3" key="1">
    <citation type="submission" date="2022-06" db="EMBL/GenBank/DDBJ databases">
        <authorList>
            <person name="Xuan X."/>
        </authorList>
    </citation>
    <scope>NUCLEOTIDE SEQUENCE [LARGE SCALE GENOMIC DNA]</scope>
    <source>
        <strain evidence="2 3">2V75</strain>
    </source>
</reference>
<feature type="domain" description="Gfo/Idh/MocA-like oxidoreductase N-terminal" evidence="1">
    <location>
        <begin position="62"/>
        <end position="217"/>
    </location>
</feature>